<keyword evidence="6" id="KW-0862">Zinc</keyword>
<comment type="cofactor">
    <cofactor evidence="1">
        <name>Co(2+)</name>
        <dbReference type="ChEBI" id="CHEBI:48828"/>
    </cofactor>
</comment>
<keyword evidence="7" id="KW-0170">Cobalt</keyword>
<evidence type="ECO:0000313" key="10">
    <source>
        <dbReference type="Proteomes" id="UP000463883"/>
    </source>
</evidence>
<keyword evidence="4" id="KW-0479">Metal-binding</keyword>
<dbReference type="InterPro" id="IPR002933">
    <property type="entry name" value="Peptidase_M20"/>
</dbReference>
<dbReference type="PANTHER" id="PTHR43808">
    <property type="entry name" value="ACETYLORNITHINE DEACETYLASE"/>
    <property type="match status" value="1"/>
</dbReference>
<dbReference type="Gene3D" id="3.40.630.10">
    <property type="entry name" value="Zn peptidases"/>
    <property type="match status" value="1"/>
</dbReference>
<feature type="domain" description="Peptidase M20 dimerisation" evidence="8">
    <location>
        <begin position="74"/>
        <end position="181"/>
    </location>
</feature>
<sequence>MYGRGVVDMKAGLATMMMAMAAIKRAGIKLYGDLVFAGVIDEEAKSEGTRAYLQQGTLPDAAIVSEPTSMQICIGHRGLEWFEFTFHGKTVHGGKQKEGINAIQKSMLFINKLESELIPEIEKRTNPVIGSSSMNYGLIKGGTQPSTVAGECILQIDRRWIPGENYQEILREYQQILDELSTQDSQFKADFKVMDVSYMDDTYIHEAMYTDPDQEIVKASAKAIHKLTGKDALLGSFPAWTDGGLINYYGKIPTIVLGPGDLSSAHSKAENIEISQLVPAVLIYSMIAIDYCK</sequence>
<comment type="cofactor">
    <cofactor evidence="2">
        <name>Zn(2+)</name>
        <dbReference type="ChEBI" id="CHEBI:29105"/>
    </cofactor>
</comment>
<organism evidence="9 10">
    <name type="scientific">Aminipila terrae</name>
    <dbReference type="NCBI Taxonomy" id="2697030"/>
    <lineage>
        <taxon>Bacteria</taxon>
        <taxon>Bacillati</taxon>
        <taxon>Bacillota</taxon>
        <taxon>Clostridia</taxon>
        <taxon>Peptostreptococcales</taxon>
        <taxon>Anaerovoracaceae</taxon>
        <taxon>Aminipila</taxon>
    </lineage>
</organism>
<name>A0A6P1MEW0_9FIRM</name>
<evidence type="ECO:0000256" key="3">
    <source>
        <dbReference type="ARBA" id="ARBA00006247"/>
    </source>
</evidence>
<dbReference type="GO" id="GO:0046872">
    <property type="term" value="F:metal ion binding"/>
    <property type="evidence" value="ECO:0007669"/>
    <property type="project" value="UniProtKB-KW"/>
</dbReference>
<evidence type="ECO:0000256" key="4">
    <source>
        <dbReference type="ARBA" id="ARBA00022723"/>
    </source>
</evidence>
<evidence type="ECO:0000256" key="6">
    <source>
        <dbReference type="ARBA" id="ARBA00022833"/>
    </source>
</evidence>
<evidence type="ECO:0000313" key="9">
    <source>
        <dbReference type="EMBL" id="QHI72351.1"/>
    </source>
</evidence>
<dbReference type="NCBIfam" id="TIGR01910">
    <property type="entry name" value="DapE-ArgE"/>
    <property type="match status" value="1"/>
</dbReference>
<dbReference type="Pfam" id="PF01546">
    <property type="entry name" value="Peptidase_M20"/>
    <property type="match status" value="1"/>
</dbReference>
<evidence type="ECO:0000256" key="2">
    <source>
        <dbReference type="ARBA" id="ARBA00001947"/>
    </source>
</evidence>
<dbReference type="AlphaFoldDB" id="A0A6P1MEW0"/>
<dbReference type="RefSeq" id="WP_162362121.1">
    <property type="nucleotide sequence ID" value="NZ_CP047591.1"/>
</dbReference>
<keyword evidence="10" id="KW-1185">Reference proteome</keyword>
<dbReference type="Proteomes" id="UP000463883">
    <property type="component" value="Chromosome"/>
</dbReference>
<dbReference type="EMBL" id="CP047591">
    <property type="protein sequence ID" value="QHI72351.1"/>
    <property type="molecule type" value="Genomic_DNA"/>
</dbReference>
<protein>
    <submittedName>
        <fullName evidence="9">ArgE/DapE family deacylase</fullName>
    </submittedName>
</protein>
<dbReference type="KEGG" id="amic:Ami3637_07990"/>
<reference evidence="9 10" key="1">
    <citation type="submission" date="2020-01" db="EMBL/GenBank/DDBJ databases">
        <title>Genomic analysis of Aminipila sp. CBA3637.</title>
        <authorList>
            <person name="Kim Y.B."/>
            <person name="Roh S.W."/>
        </authorList>
    </citation>
    <scope>NUCLEOTIDE SEQUENCE [LARGE SCALE GENOMIC DNA]</scope>
    <source>
        <strain evidence="9 10">CBA3637</strain>
    </source>
</reference>
<gene>
    <name evidence="9" type="ORF">Ami3637_07990</name>
</gene>
<evidence type="ECO:0000259" key="8">
    <source>
        <dbReference type="Pfam" id="PF07687"/>
    </source>
</evidence>
<evidence type="ECO:0000256" key="7">
    <source>
        <dbReference type="ARBA" id="ARBA00023285"/>
    </source>
</evidence>
<comment type="similarity">
    <text evidence="3">Belongs to the peptidase M20A family.</text>
</comment>
<proteinExistence type="inferred from homology"/>
<dbReference type="InterPro" id="IPR011650">
    <property type="entry name" value="Peptidase_M20_dimer"/>
</dbReference>
<evidence type="ECO:0000256" key="1">
    <source>
        <dbReference type="ARBA" id="ARBA00001941"/>
    </source>
</evidence>
<dbReference type="SUPFAM" id="SSF53187">
    <property type="entry name" value="Zn-dependent exopeptidases"/>
    <property type="match status" value="1"/>
</dbReference>
<dbReference type="PANTHER" id="PTHR43808:SF25">
    <property type="entry name" value="PEPTIDASE M20 DIMERISATION DOMAIN-CONTAINING PROTEIN"/>
    <property type="match status" value="1"/>
</dbReference>
<keyword evidence="5" id="KW-0378">Hydrolase</keyword>
<dbReference type="InterPro" id="IPR050072">
    <property type="entry name" value="Peptidase_M20A"/>
</dbReference>
<dbReference type="InterPro" id="IPR036264">
    <property type="entry name" value="Bact_exopeptidase_dim_dom"/>
</dbReference>
<dbReference type="Gene3D" id="3.30.70.360">
    <property type="match status" value="1"/>
</dbReference>
<accession>A0A6P1MEW0</accession>
<dbReference type="InterPro" id="IPR010182">
    <property type="entry name" value="ArgE/DapE"/>
</dbReference>
<dbReference type="GO" id="GO:0016787">
    <property type="term" value="F:hydrolase activity"/>
    <property type="evidence" value="ECO:0007669"/>
    <property type="project" value="UniProtKB-KW"/>
</dbReference>
<evidence type="ECO:0000256" key="5">
    <source>
        <dbReference type="ARBA" id="ARBA00022801"/>
    </source>
</evidence>
<dbReference type="Pfam" id="PF07687">
    <property type="entry name" value="M20_dimer"/>
    <property type="match status" value="1"/>
</dbReference>
<dbReference type="SUPFAM" id="SSF55031">
    <property type="entry name" value="Bacterial exopeptidase dimerisation domain"/>
    <property type="match status" value="1"/>
</dbReference>